<protein>
    <submittedName>
        <fullName evidence="1">Uncharacterized protein</fullName>
    </submittedName>
</protein>
<dbReference type="AlphaFoldDB" id="K1T6V3"/>
<gene>
    <name evidence="1" type="ORF">LEA_10374</name>
</gene>
<reference evidence="1" key="1">
    <citation type="journal article" date="2013" name="Environ. Microbiol.">
        <title>Microbiota from the distal guts of lean and obese adolescents exhibit partial functional redundancy besides clear differences in community structure.</title>
        <authorList>
            <person name="Ferrer M."/>
            <person name="Ruiz A."/>
            <person name="Lanza F."/>
            <person name="Haange S.B."/>
            <person name="Oberbach A."/>
            <person name="Till H."/>
            <person name="Bargiela R."/>
            <person name="Campoy C."/>
            <person name="Segura M.T."/>
            <person name="Richter M."/>
            <person name="von Bergen M."/>
            <person name="Seifert J."/>
            <person name="Suarez A."/>
        </authorList>
    </citation>
    <scope>NUCLEOTIDE SEQUENCE</scope>
</reference>
<feature type="non-terminal residue" evidence="1">
    <location>
        <position position="168"/>
    </location>
</feature>
<sequence>MPIVIWDNGYNQTSGGECHAWIRRAVNPKLRSQATSVVYPQVLDALWEGKNSAAWGSALTEVRAEADESILWANADGLTSQKEWDSSYIQLEAKMEWFVDGARIGIRYSGAGTPKIVLDSAEKSVWWILVDAAEIQKNDDGTKTAWFTSEILLAEMRKNGVDNPAQLQ</sequence>
<organism evidence="1">
    <name type="scientific">human gut metagenome</name>
    <dbReference type="NCBI Taxonomy" id="408170"/>
    <lineage>
        <taxon>unclassified sequences</taxon>
        <taxon>metagenomes</taxon>
        <taxon>organismal metagenomes</taxon>
    </lineage>
</organism>
<accession>K1T6V3</accession>
<comment type="caution">
    <text evidence="1">The sequence shown here is derived from an EMBL/GenBank/DDBJ whole genome shotgun (WGS) entry which is preliminary data.</text>
</comment>
<proteinExistence type="predicted"/>
<name>K1T6V3_9ZZZZ</name>
<dbReference type="EMBL" id="AJWY01006976">
    <property type="protein sequence ID" value="EKC65348.1"/>
    <property type="molecule type" value="Genomic_DNA"/>
</dbReference>
<evidence type="ECO:0000313" key="1">
    <source>
        <dbReference type="EMBL" id="EKC65348.1"/>
    </source>
</evidence>